<dbReference type="InterPro" id="IPR003594">
    <property type="entry name" value="HATPase_dom"/>
</dbReference>
<dbReference type="Pfam" id="PF08447">
    <property type="entry name" value="PAS_3"/>
    <property type="match status" value="1"/>
</dbReference>
<dbReference type="GO" id="GO:0005737">
    <property type="term" value="C:cytoplasm"/>
    <property type="evidence" value="ECO:0007669"/>
    <property type="project" value="InterPro"/>
</dbReference>
<comment type="caution">
    <text evidence="13">The sequence shown here is derived from an EMBL/GenBank/DDBJ whole genome shotgun (WGS) entry which is preliminary data.</text>
</comment>
<dbReference type="GO" id="GO:0000156">
    <property type="term" value="F:phosphorelay response regulator activity"/>
    <property type="evidence" value="ECO:0007669"/>
    <property type="project" value="InterPro"/>
</dbReference>
<dbReference type="Gene3D" id="2.10.70.100">
    <property type="match status" value="1"/>
</dbReference>
<dbReference type="Pfam" id="PF01339">
    <property type="entry name" value="CheB_methylest"/>
    <property type="match status" value="1"/>
</dbReference>
<protein>
    <recommendedName>
        <fullName evidence="2">histidine kinase</fullName>
        <ecNumber evidence="2">2.7.13.3</ecNumber>
    </recommendedName>
</protein>
<dbReference type="InterPro" id="IPR000780">
    <property type="entry name" value="CheR_MeTrfase"/>
</dbReference>
<dbReference type="GO" id="GO:0006935">
    <property type="term" value="P:chemotaxis"/>
    <property type="evidence" value="ECO:0007669"/>
    <property type="project" value="InterPro"/>
</dbReference>
<dbReference type="GO" id="GO:0008757">
    <property type="term" value="F:S-adenosylmethionine-dependent methyltransferase activity"/>
    <property type="evidence" value="ECO:0007669"/>
    <property type="project" value="InterPro"/>
</dbReference>
<dbReference type="SUPFAM" id="SSF55874">
    <property type="entry name" value="ATPase domain of HSP90 chaperone/DNA topoisomerase II/histidine kinase"/>
    <property type="match status" value="1"/>
</dbReference>
<dbReference type="NCBIfam" id="TIGR00229">
    <property type="entry name" value="sensory_box"/>
    <property type="match status" value="2"/>
</dbReference>
<evidence type="ECO:0000256" key="3">
    <source>
        <dbReference type="ARBA" id="ARBA00022553"/>
    </source>
</evidence>
<comment type="catalytic activity">
    <reaction evidence="1">
        <text>ATP + protein L-histidine = ADP + protein N-phospho-L-histidine.</text>
        <dbReference type="EC" id="2.7.13.3"/>
    </reaction>
</comment>
<dbReference type="SMART" id="SM00387">
    <property type="entry name" value="HATPase_c"/>
    <property type="match status" value="1"/>
</dbReference>
<feature type="domain" description="CheR-type methyltransferase" evidence="12">
    <location>
        <begin position="220"/>
        <end position="482"/>
    </location>
</feature>
<feature type="modified residue" description="4-aspartylphosphate" evidence="5">
    <location>
        <position position="1415"/>
    </location>
</feature>
<evidence type="ECO:0000256" key="5">
    <source>
        <dbReference type="PROSITE-ProRule" id="PRU00169"/>
    </source>
</evidence>
<evidence type="ECO:0000313" key="14">
    <source>
        <dbReference type="Proteomes" id="UP000536179"/>
    </source>
</evidence>
<organism evidence="13 14">
    <name type="scientific">Aporhodopirellula rubra</name>
    <dbReference type="NCBI Taxonomy" id="980271"/>
    <lineage>
        <taxon>Bacteria</taxon>
        <taxon>Pseudomonadati</taxon>
        <taxon>Planctomycetota</taxon>
        <taxon>Planctomycetia</taxon>
        <taxon>Pirellulales</taxon>
        <taxon>Pirellulaceae</taxon>
        <taxon>Aporhodopirellula</taxon>
    </lineage>
</organism>
<dbReference type="InterPro" id="IPR000700">
    <property type="entry name" value="PAS-assoc_C"/>
</dbReference>
<dbReference type="InterPro" id="IPR013655">
    <property type="entry name" value="PAS_fold_3"/>
</dbReference>
<comment type="caution">
    <text evidence="4">Lacks conserved residue(s) required for the propagation of feature annotation.</text>
</comment>
<evidence type="ECO:0000259" key="10">
    <source>
        <dbReference type="PROSITE" id="PS50113"/>
    </source>
</evidence>
<dbReference type="SUPFAM" id="SSF47384">
    <property type="entry name" value="Homodimeric domain of signal transducing histidine kinase"/>
    <property type="match status" value="1"/>
</dbReference>
<dbReference type="PROSITE" id="PS50123">
    <property type="entry name" value="CHER"/>
    <property type="match status" value="1"/>
</dbReference>
<dbReference type="CDD" id="cd17546">
    <property type="entry name" value="REC_hyHK_CKI1_RcsC-like"/>
    <property type="match status" value="1"/>
</dbReference>
<dbReference type="SMART" id="SM00138">
    <property type="entry name" value="MeTrc"/>
    <property type="match status" value="1"/>
</dbReference>
<dbReference type="RefSeq" id="WP_184307661.1">
    <property type="nucleotide sequence ID" value="NZ_JACHXU010000021.1"/>
</dbReference>
<dbReference type="InterPro" id="IPR003661">
    <property type="entry name" value="HisK_dim/P_dom"/>
</dbReference>
<dbReference type="EC" id="2.7.13.3" evidence="2"/>
<dbReference type="Pfam" id="PF01739">
    <property type="entry name" value="CheR"/>
    <property type="match status" value="1"/>
</dbReference>
<dbReference type="Pfam" id="PF13596">
    <property type="entry name" value="PAS_10"/>
    <property type="match status" value="1"/>
</dbReference>
<dbReference type="InterPro" id="IPR000673">
    <property type="entry name" value="Sig_transdc_resp-reg_Me-estase"/>
</dbReference>
<evidence type="ECO:0000259" key="11">
    <source>
        <dbReference type="PROSITE" id="PS50122"/>
    </source>
</evidence>
<dbReference type="SMART" id="SM00448">
    <property type="entry name" value="REC"/>
    <property type="match status" value="1"/>
</dbReference>
<evidence type="ECO:0000259" key="12">
    <source>
        <dbReference type="PROSITE" id="PS50123"/>
    </source>
</evidence>
<dbReference type="SUPFAM" id="SSF53335">
    <property type="entry name" value="S-adenosyl-L-methionine-dependent methyltransferases"/>
    <property type="match status" value="1"/>
</dbReference>
<feature type="domain" description="PAC" evidence="10">
    <location>
        <begin position="1043"/>
        <end position="1095"/>
    </location>
</feature>
<keyword evidence="13" id="KW-0489">Methyltransferase</keyword>
<dbReference type="Gene3D" id="3.30.565.10">
    <property type="entry name" value="Histidine kinase-like ATPase, C-terminal domain"/>
    <property type="match status" value="1"/>
</dbReference>
<dbReference type="Gene3D" id="3.40.50.180">
    <property type="entry name" value="Methylesterase CheB, C-terminal domain"/>
    <property type="match status" value="1"/>
</dbReference>
<dbReference type="Pfam" id="PF08448">
    <property type="entry name" value="PAS_4"/>
    <property type="match status" value="1"/>
</dbReference>
<dbReference type="InterPro" id="IPR022641">
    <property type="entry name" value="CheR_N"/>
</dbReference>
<feature type="region of interest" description="Disordered" evidence="7">
    <location>
        <begin position="695"/>
        <end position="717"/>
    </location>
</feature>
<proteinExistence type="predicted"/>
<dbReference type="InterPro" id="IPR036890">
    <property type="entry name" value="HATPase_C_sf"/>
</dbReference>
<dbReference type="InterPro" id="IPR035965">
    <property type="entry name" value="PAS-like_dom_sf"/>
</dbReference>
<feature type="domain" description="Histidine kinase" evidence="8">
    <location>
        <begin position="1113"/>
        <end position="1329"/>
    </location>
</feature>
<dbReference type="SMART" id="SM00086">
    <property type="entry name" value="PAC"/>
    <property type="match status" value="3"/>
</dbReference>
<feature type="domain" description="PAC" evidence="10">
    <location>
        <begin position="907"/>
        <end position="959"/>
    </location>
</feature>
<dbReference type="Gene3D" id="1.10.287.130">
    <property type="match status" value="1"/>
</dbReference>
<dbReference type="GO" id="GO:0008984">
    <property type="term" value="F:protein-glutamate methylesterase activity"/>
    <property type="evidence" value="ECO:0007669"/>
    <property type="project" value="InterPro"/>
</dbReference>
<dbReference type="SMART" id="SM00091">
    <property type="entry name" value="PAS"/>
    <property type="match status" value="3"/>
</dbReference>
<dbReference type="Pfam" id="PF02518">
    <property type="entry name" value="HATPase_c"/>
    <property type="match status" value="1"/>
</dbReference>
<evidence type="ECO:0000313" key="13">
    <source>
        <dbReference type="EMBL" id="MBB3209228.1"/>
    </source>
</evidence>
<name>A0A7W5H887_9BACT</name>
<dbReference type="SUPFAM" id="SSF47757">
    <property type="entry name" value="Chemotaxis receptor methyltransferase CheR, N-terminal domain"/>
    <property type="match status" value="1"/>
</dbReference>
<dbReference type="InterPro" id="IPR050903">
    <property type="entry name" value="Bact_Chemotaxis_MeTrfase"/>
</dbReference>
<dbReference type="CDD" id="cd02440">
    <property type="entry name" value="AdoMet_MTases"/>
    <property type="match status" value="1"/>
</dbReference>
<dbReference type="Gene3D" id="3.30.450.20">
    <property type="entry name" value="PAS domain"/>
    <property type="match status" value="3"/>
</dbReference>
<dbReference type="PROSITE" id="PS50109">
    <property type="entry name" value="HIS_KIN"/>
    <property type="match status" value="1"/>
</dbReference>
<dbReference type="PROSITE" id="PS50122">
    <property type="entry name" value="CHEB"/>
    <property type="match status" value="1"/>
</dbReference>
<dbReference type="PANTHER" id="PTHR24422:SF27">
    <property type="entry name" value="PROTEIN-GLUTAMATE O-METHYLTRANSFERASE"/>
    <property type="match status" value="1"/>
</dbReference>
<dbReference type="PROSITE" id="PS50113">
    <property type="entry name" value="PAC"/>
    <property type="match status" value="2"/>
</dbReference>
<evidence type="ECO:0000256" key="1">
    <source>
        <dbReference type="ARBA" id="ARBA00000085"/>
    </source>
</evidence>
<dbReference type="InterPro" id="IPR005467">
    <property type="entry name" value="His_kinase_dom"/>
</dbReference>
<dbReference type="CDD" id="cd00130">
    <property type="entry name" value="PAS"/>
    <property type="match status" value="2"/>
</dbReference>
<dbReference type="EMBL" id="JACHXU010000021">
    <property type="protein sequence ID" value="MBB3209228.1"/>
    <property type="molecule type" value="Genomic_DNA"/>
</dbReference>
<dbReference type="PANTHER" id="PTHR24422">
    <property type="entry name" value="CHEMOTAXIS PROTEIN METHYLTRANSFERASE"/>
    <property type="match status" value="1"/>
</dbReference>
<keyword evidence="13" id="KW-0808">Transferase</keyword>
<evidence type="ECO:0000256" key="7">
    <source>
        <dbReference type="SAM" id="MobiDB-lite"/>
    </source>
</evidence>
<dbReference type="Proteomes" id="UP000536179">
    <property type="component" value="Unassembled WGS sequence"/>
</dbReference>
<dbReference type="Gene3D" id="3.40.50.2300">
    <property type="match status" value="1"/>
</dbReference>
<dbReference type="InterPro" id="IPR022642">
    <property type="entry name" value="CheR_C"/>
</dbReference>
<evidence type="ECO:0000256" key="4">
    <source>
        <dbReference type="PROSITE-ProRule" id="PRU00050"/>
    </source>
</evidence>
<evidence type="ECO:0000259" key="9">
    <source>
        <dbReference type="PROSITE" id="PS50110"/>
    </source>
</evidence>
<dbReference type="InterPro" id="IPR001610">
    <property type="entry name" value="PAC"/>
</dbReference>
<dbReference type="PROSITE" id="PS50110">
    <property type="entry name" value="RESPONSE_REGULATORY"/>
    <property type="match status" value="1"/>
</dbReference>
<dbReference type="CDD" id="cd16922">
    <property type="entry name" value="HATPase_EvgS-ArcB-TorS-like"/>
    <property type="match status" value="1"/>
</dbReference>
<dbReference type="Pfam" id="PF00072">
    <property type="entry name" value="Response_reg"/>
    <property type="match status" value="1"/>
</dbReference>
<dbReference type="InterPro" id="IPR001789">
    <property type="entry name" value="Sig_transdc_resp-reg_receiver"/>
</dbReference>
<dbReference type="InterPro" id="IPR036097">
    <property type="entry name" value="HisK_dim/P_sf"/>
</dbReference>
<dbReference type="GO" id="GO:0000155">
    <property type="term" value="F:phosphorelay sensor kinase activity"/>
    <property type="evidence" value="ECO:0007669"/>
    <property type="project" value="InterPro"/>
</dbReference>
<keyword evidence="6" id="KW-0175">Coiled coil</keyword>
<dbReference type="Pfam" id="PF03705">
    <property type="entry name" value="CheR_N"/>
    <property type="match status" value="1"/>
</dbReference>
<dbReference type="InterPro" id="IPR035909">
    <property type="entry name" value="CheB_C"/>
</dbReference>
<dbReference type="Pfam" id="PF00512">
    <property type="entry name" value="HisKA"/>
    <property type="match status" value="1"/>
</dbReference>
<keyword evidence="13" id="KW-0378">Hydrolase</keyword>
<gene>
    <name evidence="13" type="ORF">FHS27_005066</name>
</gene>
<evidence type="ECO:0000256" key="2">
    <source>
        <dbReference type="ARBA" id="ARBA00012438"/>
    </source>
</evidence>
<dbReference type="SUPFAM" id="SSF52172">
    <property type="entry name" value="CheY-like"/>
    <property type="match status" value="1"/>
</dbReference>
<feature type="domain" description="Response regulatory" evidence="9">
    <location>
        <begin position="1361"/>
        <end position="1480"/>
    </location>
</feature>
<evidence type="ECO:0000259" key="8">
    <source>
        <dbReference type="PROSITE" id="PS50109"/>
    </source>
</evidence>
<keyword evidence="3 5" id="KW-0597">Phosphoprotein</keyword>
<dbReference type="CDD" id="cd00082">
    <property type="entry name" value="HisKA"/>
    <property type="match status" value="1"/>
</dbReference>
<sequence length="1482" mass="163479">MSASDNQSPLQIVGVGCSSAGLGDFLDVLRGLDGRLPQAIVLVVSETEPSEKSVLQQIENRCHFPISEVTDSVTLAPGRIYVASAKTNLELDGDKVVAHPWTGDNPHSPVDHLFTSIASQAKRNSVGVILSGAGTDGTLGLREISEAGGTTIVQSSKTASEPSMPESAESLGVVDYVLSTKEISSELLQLAERSDDDHNADNADLTEQIIAAIPLITAAIDKHTDNDFKHYNTTTLVRRIRRRISVLKIENVDSYLELLQSSREEAAKLFRELLISVTEFFRDAESFEALASSVLAKCIDERSAQAADDNDDPLRIWVAGCATGEEAYTVAILLLEQMKRIGKTIPVQIFATDLDDRALQVARAGAYPIGISDQVSDQRLNDYFHKRANQYFVNKEVRKLVVFSAHNLISDPPFTKQDLILCRNLLIYLGTHLQRKLIPLFHYALKPTGHLFLGPSESMSSHKELFAAIDVKHRIYQRKSTAISGPSVNEMPALSLGRYSSPTHESETEVDLFQYGQRIMLDEFAPQWAIIDDEGRIQTLSADTSAFLQLTAGDFENNIIKLAHSGLKLGLRAAFSEAKKHRRRVVSENLSIPVDGGLQRVNITVQPMPEAGNGTSMHFVVFQKAGEPMHRDDAVDADCGISGISQAKAGSLIDHLESELAATRNDLERTVQELETANEELKSSNEELLSMNEELQSANEELNTSKEELQASNETLARSNSDLENLFRSSNTATLFLDKSNCIRNFTPAMSAIYNVREVDLGRPLVELTSKAVAMSALPTMEQLAADPAAGNETIETTDGRWFIRRVFPYKSATKEADGLILTFSDVTELRVGQQRLEMALKGGDLGAWDLDLVANQSWRSPRHDSIFGYAEPLASWGMDSFLKHVHEDDRGWIQDFLESTSDQQHWDYACRIRRPDGEVRWIETHATTLFNDAGEAVRMFGTVADITNRRRDEAKLAALAQQAIDSSAKARAFFDHSRYYAGVLTLDGVLTDVNQTATKMCGYERANEIGKPFWETSWWRDLPDMQAEVKDAVAGAARGEDFTKNMNFRIADGSVRITEFVLSPIRDDDGDVVFVLATGQDITDKVKFQEELQRLRQLADAANQAKSDFLANMSHEIRSPMTAILGFAELLEVESADAKEKVETIRRNGQFLLELINDILDLSKIEAGKIELDPVTFSPAKLLEDVSSLMSVRAVDSGLDLSVTYSGNLPSSLRSDPIRLRQVLINLTGNAIKFTDSGTVKLTMSYDERSCELRYTITDTGIGMTPEQQRKLFRPFSQADSSILREYGGSGLGLAISQRLSELLGGRIEVTSELGKGSSFTLVIPCEMTSAEPETADPVPSRNGNGRLDAPLDSGPLNIRVLVVDDRRDIRFLSQHFVKQLGGEVITAENGIEALEAVETEQAAGRKIDVVLMDVQMPKMDGFTAVRTLRSQGFDKPIIALTANAMDSDRDACFEAGYTDYLSKPIDAKKLTEALRRHCGS</sequence>
<dbReference type="InterPro" id="IPR000014">
    <property type="entry name" value="PAS"/>
</dbReference>
<dbReference type="InterPro" id="IPR013656">
    <property type="entry name" value="PAS_4"/>
</dbReference>
<accession>A0A7W5H887</accession>
<feature type="domain" description="CheB-type methylesterase" evidence="11">
    <location>
        <begin position="9"/>
        <end position="194"/>
    </location>
</feature>
<keyword evidence="14" id="KW-1185">Reference proteome</keyword>
<dbReference type="PRINTS" id="PR00996">
    <property type="entry name" value="CHERMTFRASE"/>
</dbReference>
<dbReference type="InterPro" id="IPR011006">
    <property type="entry name" value="CheY-like_superfamily"/>
</dbReference>
<dbReference type="SUPFAM" id="SSF52738">
    <property type="entry name" value="Methylesterase CheB, C-terminal domain"/>
    <property type="match status" value="1"/>
</dbReference>
<dbReference type="SMART" id="SM00388">
    <property type="entry name" value="HisKA"/>
    <property type="match status" value="1"/>
</dbReference>
<feature type="region of interest" description="Disordered" evidence="7">
    <location>
        <begin position="1332"/>
        <end position="1351"/>
    </location>
</feature>
<evidence type="ECO:0000256" key="6">
    <source>
        <dbReference type="SAM" id="Coils"/>
    </source>
</evidence>
<dbReference type="FunFam" id="3.30.565.10:FF:000010">
    <property type="entry name" value="Sensor histidine kinase RcsC"/>
    <property type="match status" value="1"/>
</dbReference>
<reference evidence="13 14" key="1">
    <citation type="submission" date="2020-08" db="EMBL/GenBank/DDBJ databases">
        <title>Genomic Encyclopedia of Type Strains, Phase III (KMG-III): the genomes of soil and plant-associated and newly described type strains.</title>
        <authorList>
            <person name="Whitman W."/>
        </authorList>
    </citation>
    <scope>NUCLEOTIDE SEQUENCE [LARGE SCALE GENOMIC DNA]</scope>
    <source>
        <strain evidence="13 14">CECT 8075</strain>
    </source>
</reference>
<feature type="coiled-coil region" evidence="6">
    <location>
        <begin position="1086"/>
        <end position="1149"/>
    </location>
</feature>
<dbReference type="InterPro" id="IPR029063">
    <property type="entry name" value="SAM-dependent_MTases_sf"/>
</dbReference>
<dbReference type="GO" id="GO:0032259">
    <property type="term" value="P:methylation"/>
    <property type="evidence" value="ECO:0007669"/>
    <property type="project" value="UniProtKB-KW"/>
</dbReference>
<dbReference type="SUPFAM" id="SSF55785">
    <property type="entry name" value="PYP-like sensor domain (PAS domain)"/>
    <property type="match status" value="3"/>
</dbReference>
<dbReference type="Gene3D" id="3.40.50.150">
    <property type="entry name" value="Vaccinia Virus protein VP39"/>
    <property type="match status" value="1"/>
</dbReference>